<protein>
    <recommendedName>
        <fullName evidence="1">N-acetyltransferase domain-containing protein</fullName>
    </recommendedName>
</protein>
<comment type="caution">
    <text evidence="2">The sequence shown here is derived from an EMBL/GenBank/DDBJ whole genome shotgun (WGS) entry which is preliminary data.</text>
</comment>
<evidence type="ECO:0000313" key="2">
    <source>
        <dbReference type="EMBL" id="GID09342.1"/>
    </source>
</evidence>
<dbReference type="GO" id="GO:0016747">
    <property type="term" value="F:acyltransferase activity, transferring groups other than amino-acyl groups"/>
    <property type="evidence" value="ECO:0007669"/>
    <property type="project" value="InterPro"/>
</dbReference>
<dbReference type="Gene3D" id="3.40.630.30">
    <property type="match status" value="1"/>
</dbReference>
<name>A0A8J3J388_9ACTN</name>
<dbReference type="EMBL" id="BOMB01000001">
    <property type="protein sequence ID" value="GID09342.1"/>
    <property type="molecule type" value="Genomic_DNA"/>
</dbReference>
<dbReference type="RefSeq" id="WP_203654131.1">
    <property type="nucleotide sequence ID" value="NZ_BAAAZM010000016.1"/>
</dbReference>
<accession>A0A8J3J388</accession>
<reference evidence="2" key="1">
    <citation type="submission" date="2021-01" db="EMBL/GenBank/DDBJ databases">
        <title>Whole genome shotgun sequence of Actinocatenispora rupis NBRC 107355.</title>
        <authorList>
            <person name="Komaki H."/>
            <person name="Tamura T."/>
        </authorList>
    </citation>
    <scope>NUCLEOTIDE SEQUENCE</scope>
    <source>
        <strain evidence="2">NBRC 107355</strain>
    </source>
</reference>
<dbReference type="AlphaFoldDB" id="A0A8J3J388"/>
<dbReference type="SUPFAM" id="SSF55729">
    <property type="entry name" value="Acyl-CoA N-acyltransferases (Nat)"/>
    <property type="match status" value="1"/>
</dbReference>
<dbReference type="Pfam" id="PF00583">
    <property type="entry name" value="Acetyltransf_1"/>
    <property type="match status" value="1"/>
</dbReference>
<keyword evidence="3" id="KW-1185">Reference proteome</keyword>
<proteinExistence type="predicted"/>
<organism evidence="2 3">
    <name type="scientific">Actinocatenispora rupis</name>
    <dbReference type="NCBI Taxonomy" id="519421"/>
    <lineage>
        <taxon>Bacteria</taxon>
        <taxon>Bacillati</taxon>
        <taxon>Actinomycetota</taxon>
        <taxon>Actinomycetes</taxon>
        <taxon>Micromonosporales</taxon>
        <taxon>Micromonosporaceae</taxon>
        <taxon>Actinocatenispora</taxon>
    </lineage>
</organism>
<evidence type="ECO:0000259" key="1">
    <source>
        <dbReference type="Pfam" id="PF00583"/>
    </source>
</evidence>
<dbReference type="InterPro" id="IPR000182">
    <property type="entry name" value="GNAT_dom"/>
</dbReference>
<sequence>MTDLDTGLLATLETFYDAVPRDRARVERIGPFDLFVRDGEGHPFYARPALGTPAGTAADVAAVRARQRELGVPEAFEWVDETTPGLIGPAEEAGLAVQRAPLMVLPAGVTPEPVAGTTVRLLDPDDPGFAADLAAWHAVGAVAFAAHGTAVGEAGTAERDAAYTPVSAAALAVEADLIRAGRHVRALVDGPDGPVAIGTVQRVGAVAEVAGVGTLPSARRRGLARAVTTRLVRASLAAGTGLVFLAADSADVARIYARIGFRHTATACIAEPAA</sequence>
<feature type="domain" description="N-acetyltransferase" evidence="1">
    <location>
        <begin position="194"/>
        <end position="261"/>
    </location>
</feature>
<evidence type="ECO:0000313" key="3">
    <source>
        <dbReference type="Proteomes" id="UP000612808"/>
    </source>
</evidence>
<gene>
    <name evidence="2" type="ORF">Aru02nite_02310</name>
</gene>
<dbReference type="Proteomes" id="UP000612808">
    <property type="component" value="Unassembled WGS sequence"/>
</dbReference>
<dbReference type="InterPro" id="IPR016181">
    <property type="entry name" value="Acyl_CoA_acyltransferase"/>
</dbReference>